<comment type="subcellular location">
    <subcellularLocation>
        <location evidence="1">Nucleus</location>
    </subcellularLocation>
</comment>
<dbReference type="GO" id="GO:0008270">
    <property type="term" value="F:zinc ion binding"/>
    <property type="evidence" value="ECO:0007669"/>
    <property type="project" value="InterPro"/>
</dbReference>
<dbReference type="GO" id="GO:0000981">
    <property type="term" value="F:DNA-binding transcription factor activity, RNA polymerase II-specific"/>
    <property type="evidence" value="ECO:0007669"/>
    <property type="project" value="TreeGrafter"/>
</dbReference>
<dbReference type="OrthoDB" id="9970124at2759"/>
<proteinExistence type="predicted"/>
<dbReference type="CDD" id="cd12148">
    <property type="entry name" value="fungal_TF_MHR"/>
    <property type="match status" value="1"/>
</dbReference>
<keyword evidence="3" id="KW-0862">Zinc</keyword>
<evidence type="ECO:0000313" key="10">
    <source>
        <dbReference type="EMBL" id="KAF9733673.1"/>
    </source>
</evidence>
<evidence type="ECO:0000259" key="9">
    <source>
        <dbReference type="SMART" id="SM00906"/>
    </source>
</evidence>
<accession>A0A9P6KNJ5</accession>
<name>A0A9P6KNJ5_9PLEO</name>
<protein>
    <submittedName>
        <fullName evidence="10">Fungal specific transcription factor domain-containing protein</fullName>
    </submittedName>
</protein>
<evidence type="ECO:0000256" key="8">
    <source>
        <dbReference type="SAM" id="MobiDB-lite"/>
    </source>
</evidence>
<dbReference type="GO" id="GO:0005634">
    <property type="term" value="C:nucleus"/>
    <property type="evidence" value="ECO:0007669"/>
    <property type="project" value="UniProtKB-SubCell"/>
</dbReference>
<dbReference type="GO" id="GO:0043565">
    <property type="term" value="F:sequence-specific DNA binding"/>
    <property type="evidence" value="ECO:0007669"/>
    <property type="project" value="TreeGrafter"/>
</dbReference>
<dbReference type="PANTHER" id="PTHR47782:SF12">
    <property type="entry name" value="ZN(II)2CYS6 TRANSCRIPTION FACTOR (EUROFUNG)"/>
    <property type="match status" value="1"/>
</dbReference>
<dbReference type="Proteomes" id="UP000756921">
    <property type="component" value="Unassembled WGS sequence"/>
</dbReference>
<evidence type="ECO:0000256" key="7">
    <source>
        <dbReference type="ARBA" id="ARBA00023242"/>
    </source>
</evidence>
<keyword evidence="4" id="KW-0805">Transcription regulation</keyword>
<dbReference type="GO" id="GO:0045944">
    <property type="term" value="P:positive regulation of transcription by RNA polymerase II"/>
    <property type="evidence" value="ECO:0007669"/>
    <property type="project" value="TreeGrafter"/>
</dbReference>
<reference evidence="10" key="1">
    <citation type="journal article" date="2020" name="Mol. Plant Microbe Interact.">
        <title>Genome Sequence of the Biocontrol Agent Coniothyrium minitans strain Conio (IMI 134523).</title>
        <authorList>
            <person name="Patel D."/>
            <person name="Shittu T.A."/>
            <person name="Baroncelli R."/>
            <person name="Muthumeenakshi S."/>
            <person name="Osborne T.H."/>
            <person name="Janganan T.K."/>
            <person name="Sreenivasaprasad S."/>
        </authorList>
    </citation>
    <scope>NUCLEOTIDE SEQUENCE</scope>
    <source>
        <strain evidence="10">Conio</strain>
    </source>
</reference>
<dbReference type="PANTHER" id="PTHR47782">
    <property type="entry name" value="ZN(II)2CYS6 TRANSCRIPTION FACTOR (EUROFUNG)-RELATED"/>
    <property type="match status" value="1"/>
</dbReference>
<evidence type="ECO:0000256" key="4">
    <source>
        <dbReference type="ARBA" id="ARBA00023015"/>
    </source>
</evidence>
<dbReference type="AlphaFoldDB" id="A0A9P6KNJ5"/>
<keyword evidence="2" id="KW-0479">Metal-binding</keyword>
<comment type="caution">
    <text evidence="10">The sequence shown here is derived from an EMBL/GenBank/DDBJ whole genome shotgun (WGS) entry which is preliminary data.</text>
</comment>
<evidence type="ECO:0000256" key="1">
    <source>
        <dbReference type="ARBA" id="ARBA00004123"/>
    </source>
</evidence>
<evidence type="ECO:0000256" key="5">
    <source>
        <dbReference type="ARBA" id="ARBA00023125"/>
    </source>
</evidence>
<organism evidence="10 11">
    <name type="scientific">Paraphaeosphaeria minitans</name>
    <dbReference type="NCBI Taxonomy" id="565426"/>
    <lineage>
        <taxon>Eukaryota</taxon>
        <taxon>Fungi</taxon>
        <taxon>Dikarya</taxon>
        <taxon>Ascomycota</taxon>
        <taxon>Pezizomycotina</taxon>
        <taxon>Dothideomycetes</taxon>
        <taxon>Pleosporomycetidae</taxon>
        <taxon>Pleosporales</taxon>
        <taxon>Massarineae</taxon>
        <taxon>Didymosphaeriaceae</taxon>
        <taxon>Paraphaeosphaeria</taxon>
    </lineage>
</organism>
<gene>
    <name evidence="10" type="ORF">PMIN01_08016</name>
</gene>
<dbReference type="EMBL" id="WJXW01000008">
    <property type="protein sequence ID" value="KAF9733673.1"/>
    <property type="molecule type" value="Genomic_DNA"/>
</dbReference>
<feature type="region of interest" description="Disordered" evidence="8">
    <location>
        <begin position="1"/>
        <end position="20"/>
    </location>
</feature>
<dbReference type="SMART" id="SM00906">
    <property type="entry name" value="Fungal_trans"/>
    <property type="match status" value="1"/>
</dbReference>
<keyword evidence="6" id="KW-0804">Transcription</keyword>
<evidence type="ECO:0000313" key="11">
    <source>
        <dbReference type="Proteomes" id="UP000756921"/>
    </source>
</evidence>
<sequence>MTLGVELGMDRKPTVNSPQRDSRDLELRRRIFWWCYCLDRLTSMLLGRTFAISDHDINVELPSSEISYWDLTSAHSPADYGSCQNNVIPFIHNIKLRKLQSKIQRTVFRVDINQSTHTLEDKTREDAEVEAIRHELDT</sequence>
<dbReference type="InterPro" id="IPR052202">
    <property type="entry name" value="Yeast_MetPath_Reg"/>
</dbReference>
<dbReference type="Pfam" id="PF04082">
    <property type="entry name" value="Fungal_trans"/>
    <property type="match status" value="1"/>
</dbReference>
<evidence type="ECO:0000256" key="3">
    <source>
        <dbReference type="ARBA" id="ARBA00022833"/>
    </source>
</evidence>
<keyword evidence="7" id="KW-0539">Nucleus</keyword>
<dbReference type="InterPro" id="IPR007219">
    <property type="entry name" value="XnlR_reg_dom"/>
</dbReference>
<evidence type="ECO:0000256" key="2">
    <source>
        <dbReference type="ARBA" id="ARBA00022723"/>
    </source>
</evidence>
<keyword evidence="5" id="KW-0238">DNA-binding</keyword>
<keyword evidence="11" id="KW-1185">Reference proteome</keyword>
<feature type="domain" description="Xylanolytic transcriptional activator regulatory" evidence="9">
    <location>
        <begin position="1"/>
        <end position="68"/>
    </location>
</feature>
<evidence type="ECO:0000256" key="6">
    <source>
        <dbReference type="ARBA" id="ARBA00023163"/>
    </source>
</evidence>
<dbReference type="GO" id="GO:0006351">
    <property type="term" value="P:DNA-templated transcription"/>
    <property type="evidence" value="ECO:0007669"/>
    <property type="project" value="InterPro"/>
</dbReference>